<dbReference type="Gene3D" id="3.40.50.2300">
    <property type="match status" value="1"/>
</dbReference>
<feature type="domain" description="Response regulatory" evidence="8">
    <location>
        <begin position="549"/>
        <end position="662"/>
    </location>
</feature>
<dbReference type="SUPFAM" id="SSF55874">
    <property type="entry name" value="ATPase domain of HSP90 chaperone/DNA topoisomerase II/histidine kinase"/>
    <property type="match status" value="1"/>
</dbReference>
<organism evidence="9 10">
    <name type="scientific">Acuticoccus mangrovi</name>
    <dbReference type="NCBI Taxonomy" id="2796142"/>
    <lineage>
        <taxon>Bacteria</taxon>
        <taxon>Pseudomonadati</taxon>
        <taxon>Pseudomonadota</taxon>
        <taxon>Alphaproteobacteria</taxon>
        <taxon>Hyphomicrobiales</taxon>
        <taxon>Amorphaceae</taxon>
        <taxon>Acuticoccus</taxon>
    </lineage>
</organism>
<dbReference type="Gene3D" id="1.10.287.130">
    <property type="match status" value="1"/>
</dbReference>
<dbReference type="GO" id="GO:0000155">
    <property type="term" value="F:phosphorelay sensor kinase activity"/>
    <property type="evidence" value="ECO:0007669"/>
    <property type="project" value="InterPro"/>
</dbReference>
<dbReference type="InterPro" id="IPR036097">
    <property type="entry name" value="HisK_dim/P_sf"/>
</dbReference>
<dbReference type="EC" id="2.7.13.3" evidence="2"/>
<evidence type="ECO:0000256" key="6">
    <source>
        <dbReference type="SAM" id="Phobius"/>
    </source>
</evidence>
<dbReference type="CDD" id="cd00082">
    <property type="entry name" value="HisKA"/>
    <property type="match status" value="1"/>
</dbReference>
<evidence type="ECO:0000259" key="7">
    <source>
        <dbReference type="PROSITE" id="PS50109"/>
    </source>
</evidence>
<dbReference type="Proteomes" id="UP000609531">
    <property type="component" value="Unassembled WGS sequence"/>
</dbReference>
<dbReference type="SUPFAM" id="SSF47384">
    <property type="entry name" value="Homodimeric domain of signal transducing histidine kinase"/>
    <property type="match status" value="1"/>
</dbReference>
<evidence type="ECO:0000313" key="10">
    <source>
        <dbReference type="Proteomes" id="UP000609531"/>
    </source>
</evidence>
<dbReference type="FunFam" id="1.10.287.130:FF:000037">
    <property type="entry name" value="Hybrid sensor histidine kinase/response regulator"/>
    <property type="match status" value="1"/>
</dbReference>
<dbReference type="Pfam" id="PF00072">
    <property type="entry name" value="Response_reg"/>
    <property type="match status" value="1"/>
</dbReference>
<evidence type="ECO:0000256" key="4">
    <source>
        <dbReference type="PROSITE-ProRule" id="PRU00169"/>
    </source>
</evidence>
<evidence type="ECO:0000256" key="3">
    <source>
        <dbReference type="ARBA" id="ARBA00022553"/>
    </source>
</evidence>
<dbReference type="InterPro" id="IPR001789">
    <property type="entry name" value="Sig_transdc_resp-reg_receiver"/>
</dbReference>
<feature type="domain" description="Histidine kinase" evidence="7">
    <location>
        <begin position="295"/>
        <end position="517"/>
    </location>
</feature>
<keyword evidence="6" id="KW-0472">Membrane</keyword>
<feature type="compositionally biased region" description="Basic and acidic residues" evidence="5">
    <location>
        <begin position="519"/>
        <end position="531"/>
    </location>
</feature>
<dbReference type="RefSeq" id="WP_198884125.1">
    <property type="nucleotide sequence ID" value="NZ_JAEKJA010000024.1"/>
</dbReference>
<feature type="transmembrane region" description="Helical" evidence="6">
    <location>
        <begin position="48"/>
        <end position="68"/>
    </location>
</feature>
<evidence type="ECO:0000256" key="5">
    <source>
        <dbReference type="SAM" id="MobiDB-lite"/>
    </source>
</evidence>
<evidence type="ECO:0000256" key="2">
    <source>
        <dbReference type="ARBA" id="ARBA00012438"/>
    </source>
</evidence>
<name>A0A934ITA3_9HYPH</name>
<dbReference type="InterPro" id="IPR004358">
    <property type="entry name" value="Sig_transdc_His_kin-like_C"/>
</dbReference>
<dbReference type="PANTHER" id="PTHR43065">
    <property type="entry name" value="SENSOR HISTIDINE KINASE"/>
    <property type="match status" value="1"/>
</dbReference>
<keyword evidence="10" id="KW-1185">Reference proteome</keyword>
<dbReference type="Gene3D" id="3.30.450.20">
    <property type="entry name" value="PAS domain"/>
    <property type="match status" value="1"/>
</dbReference>
<dbReference type="AlphaFoldDB" id="A0A934ITA3"/>
<protein>
    <recommendedName>
        <fullName evidence="2">histidine kinase</fullName>
        <ecNumber evidence="2">2.7.13.3</ecNumber>
    </recommendedName>
</protein>
<gene>
    <name evidence="9" type="ORF">JCR33_21160</name>
</gene>
<reference evidence="9" key="1">
    <citation type="submission" date="2020-12" db="EMBL/GenBank/DDBJ databases">
        <title>Bacterial taxonomy.</title>
        <authorList>
            <person name="Pan X."/>
        </authorList>
    </citation>
    <scope>NUCLEOTIDE SEQUENCE</scope>
    <source>
        <strain evidence="9">B2012</strain>
    </source>
</reference>
<dbReference type="PROSITE" id="PS50110">
    <property type="entry name" value="RESPONSE_REGULATORY"/>
    <property type="match status" value="1"/>
</dbReference>
<evidence type="ECO:0000256" key="1">
    <source>
        <dbReference type="ARBA" id="ARBA00000085"/>
    </source>
</evidence>
<feature type="modified residue" description="4-aspartylphosphate" evidence="4">
    <location>
        <position position="600"/>
    </location>
</feature>
<comment type="caution">
    <text evidence="9">The sequence shown here is derived from an EMBL/GenBank/DDBJ whole genome shotgun (WGS) entry which is preliminary data.</text>
</comment>
<keyword evidence="3 4" id="KW-0597">Phosphoprotein</keyword>
<dbReference type="SMART" id="SM00388">
    <property type="entry name" value="HisKA"/>
    <property type="match status" value="1"/>
</dbReference>
<dbReference type="EMBL" id="JAEKJA010000024">
    <property type="protein sequence ID" value="MBJ3778223.1"/>
    <property type="molecule type" value="Genomic_DNA"/>
</dbReference>
<evidence type="ECO:0000259" key="8">
    <source>
        <dbReference type="PROSITE" id="PS50110"/>
    </source>
</evidence>
<dbReference type="InterPro" id="IPR011006">
    <property type="entry name" value="CheY-like_superfamily"/>
</dbReference>
<accession>A0A934ITA3</accession>
<dbReference type="Pfam" id="PF00512">
    <property type="entry name" value="HisKA"/>
    <property type="match status" value="1"/>
</dbReference>
<keyword evidence="6" id="KW-1133">Transmembrane helix</keyword>
<dbReference type="InterPro" id="IPR036890">
    <property type="entry name" value="HATPase_C_sf"/>
</dbReference>
<dbReference type="Pfam" id="PF02518">
    <property type="entry name" value="HATPase_c"/>
    <property type="match status" value="1"/>
</dbReference>
<keyword evidence="6" id="KW-0812">Transmembrane</keyword>
<dbReference type="SMART" id="SM00387">
    <property type="entry name" value="HATPase_c"/>
    <property type="match status" value="1"/>
</dbReference>
<dbReference type="InterPro" id="IPR003661">
    <property type="entry name" value="HisK_dim/P_dom"/>
</dbReference>
<sequence>MVDVIAPTTLTRPAGRDATATSGAATGLALAGVAVAAGSLAFSGPAGLTAGAAALAFVAAGTGALDLVRGARARRLDRGHPIAVTTTKGALVAVNAAFEAMMAERGRPAHPDALAEGDAAALALYSLRRHAIAQGRAEGYVPPDLLARLTVEGDHIVHRFEPATAPKASAAPLDATIVDLFPSAAVIVDPRGAIRAANAPYRALAGAGDTLADALQIDAAAIARLAAQATDERPSRVDAHLRRAPDRCVRLSAKPVPGVDGAIIVAVADVTEQSELEAQIAQSQKMQAIGQLAGGIAHDFNNVLTAIIGFSDLLLQSHRPSDPAFRDIMNIKQNAQRAAGLVKQLLAFSRRQTLRPTVLNLNDVVADLSMMLDRLLGETVQLDIAYGRDLWPVLADLSQIEQVVINLAVNARDAMPGGGKLTIRTRNVVHGAVTEGPEGAPESDAVLIEIEDVGTGMPQEILDKIFEPFFTTKATGEGTGLGLSTVYGIVKQTGGTLAVSSVEGEGTTFRVYLPRTEPEVRAASEEGKPREASQIGQGTPSADLTGSATLLLVEDEEAIRTFAARALSAKGYHVLSAASGVEAAEIFAEEGDTVDLLLTDVIMPELDGPSLVRMVREERPDLKVIFMSGYADGASVDELGDAQFLPKPFTLKALAEAVKRELGRT</sequence>
<feature type="transmembrane region" description="Helical" evidence="6">
    <location>
        <begin position="20"/>
        <end position="42"/>
    </location>
</feature>
<dbReference type="PRINTS" id="PR00344">
    <property type="entry name" value="BCTRLSENSOR"/>
</dbReference>
<evidence type="ECO:0000313" key="9">
    <source>
        <dbReference type="EMBL" id="MBJ3778223.1"/>
    </source>
</evidence>
<proteinExistence type="predicted"/>
<dbReference type="SMART" id="SM00448">
    <property type="entry name" value="REC"/>
    <property type="match status" value="1"/>
</dbReference>
<dbReference type="PROSITE" id="PS50109">
    <property type="entry name" value="HIS_KIN"/>
    <property type="match status" value="1"/>
</dbReference>
<dbReference type="InterPro" id="IPR005467">
    <property type="entry name" value="His_kinase_dom"/>
</dbReference>
<feature type="region of interest" description="Disordered" evidence="5">
    <location>
        <begin position="519"/>
        <end position="541"/>
    </location>
</feature>
<dbReference type="Gene3D" id="3.30.565.10">
    <property type="entry name" value="Histidine kinase-like ATPase, C-terminal domain"/>
    <property type="match status" value="1"/>
</dbReference>
<comment type="catalytic activity">
    <reaction evidence="1">
        <text>ATP + protein L-histidine = ADP + protein N-phospho-L-histidine.</text>
        <dbReference type="EC" id="2.7.13.3"/>
    </reaction>
</comment>
<dbReference type="SUPFAM" id="SSF52172">
    <property type="entry name" value="CheY-like"/>
    <property type="match status" value="1"/>
</dbReference>
<dbReference type="PANTHER" id="PTHR43065:SF42">
    <property type="entry name" value="TWO-COMPONENT SENSOR PPRA"/>
    <property type="match status" value="1"/>
</dbReference>
<dbReference type="InterPro" id="IPR003594">
    <property type="entry name" value="HATPase_dom"/>
</dbReference>